<evidence type="ECO:0000313" key="2">
    <source>
        <dbReference type="Proteomes" id="UP000269669"/>
    </source>
</evidence>
<keyword evidence="2" id="KW-1185">Reference proteome</keyword>
<dbReference type="Proteomes" id="UP000269669">
    <property type="component" value="Unassembled WGS sequence"/>
</dbReference>
<dbReference type="Pfam" id="PF02566">
    <property type="entry name" value="OsmC"/>
    <property type="match status" value="1"/>
</dbReference>
<dbReference type="SUPFAM" id="SSF82784">
    <property type="entry name" value="OsmC-like"/>
    <property type="match status" value="1"/>
</dbReference>
<dbReference type="InterPro" id="IPR003718">
    <property type="entry name" value="OsmC/Ohr_fam"/>
</dbReference>
<evidence type="ECO:0000313" key="1">
    <source>
        <dbReference type="EMBL" id="RSL15201.1"/>
    </source>
</evidence>
<dbReference type="EMBL" id="RSDW01000001">
    <property type="protein sequence ID" value="RSL15201.1"/>
    <property type="molecule type" value="Genomic_DNA"/>
</dbReference>
<proteinExistence type="predicted"/>
<dbReference type="RefSeq" id="WP_125483968.1">
    <property type="nucleotide sequence ID" value="NZ_RSDW01000001.1"/>
</dbReference>
<dbReference type="InterPro" id="IPR036102">
    <property type="entry name" value="OsmC/Ohrsf"/>
</dbReference>
<name>A0A428ME81_9BACT</name>
<accession>A0A428ME81</accession>
<protein>
    <submittedName>
        <fullName evidence="1">Putative OsmC-like protein</fullName>
    </submittedName>
</protein>
<reference evidence="1 2" key="1">
    <citation type="submission" date="2018-12" db="EMBL/GenBank/DDBJ databases">
        <title>Sequencing of bacterial isolates from soil warming experiment in Harvard Forest, Massachusetts, USA.</title>
        <authorList>
            <person name="Deangelis K."/>
        </authorList>
    </citation>
    <scope>NUCLEOTIDE SEQUENCE [LARGE SCALE GENOMIC DNA]</scope>
    <source>
        <strain evidence="1 2">EB153</strain>
    </source>
</reference>
<dbReference type="OrthoDB" id="1358603at2"/>
<organism evidence="1 2">
    <name type="scientific">Edaphobacter aggregans</name>
    <dbReference type="NCBI Taxonomy" id="570835"/>
    <lineage>
        <taxon>Bacteria</taxon>
        <taxon>Pseudomonadati</taxon>
        <taxon>Acidobacteriota</taxon>
        <taxon>Terriglobia</taxon>
        <taxon>Terriglobales</taxon>
        <taxon>Acidobacteriaceae</taxon>
        <taxon>Edaphobacter</taxon>
    </lineage>
</organism>
<dbReference type="Gene3D" id="3.30.300.20">
    <property type="match status" value="1"/>
</dbReference>
<dbReference type="AlphaFoldDB" id="A0A428ME81"/>
<comment type="caution">
    <text evidence="1">The sequence shown here is derived from an EMBL/GenBank/DDBJ whole genome shotgun (WGS) entry which is preliminary data.</text>
</comment>
<sequence>MEISATVVNQDGRHQSMVRTGDKAQSLSIPAKAEGFGSGVNGGELLFLALATCYCNDIYREAKTRGIDVESVEVQVAGRFGAPGEPARNITYRASVKAQGSEREVLELMRYTDTVAEIHNTLRRATPVVLTECQVIQTKPRA</sequence>
<gene>
    <name evidence="1" type="ORF">EDE15_0682</name>
</gene>
<dbReference type="InterPro" id="IPR015946">
    <property type="entry name" value="KH_dom-like_a/b"/>
</dbReference>